<dbReference type="GO" id="GO:0016987">
    <property type="term" value="F:sigma factor activity"/>
    <property type="evidence" value="ECO:0007669"/>
    <property type="project" value="UniProtKB-KW"/>
</dbReference>
<reference evidence="7" key="1">
    <citation type="submission" date="2012-02" db="EMBL/GenBank/DDBJ databases">
        <title>The complete genome of Solitalea canadensis DSM 3403.</title>
        <authorList>
            <consortium name="US DOE Joint Genome Institute (JGI-PGF)"/>
            <person name="Lucas S."/>
            <person name="Copeland A."/>
            <person name="Lapidus A."/>
            <person name="Glavina del Rio T."/>
            <person name="Dalin E."/>
            <person name="Tice H."/>
            <person name="Bruce D."/>
            <person name="Goodwin L."/>
            <person name="Pitluck S."/>
            <person name="Peters L."/>
            <person name="Ovchinnikova G."/>
            <person name="Lu M."/>
            <person name="Kyrpides N."/>
            <person name="Mavromatis K."/>
            <person name="Ivanova N."/>
            <person name="Brettin T."/>
            <person name="Detter J.C."/>
            <person name="Han C."/>
            <person name="Larimer F."/>
            <person name="Land M."/>
            <person name="Hauser L."/>
            <person name="Markowitz V."/>
            <person name="Cheng J.-F."/>
            <person name="Hugenholtz P."/>
            <person name="Woyke T."/>
            <person name="Wu D."/>
            <person name="Spring S."/>
            <person name="Schroeder M."/>
            <person name="Kopitz M."/>
            <person name="Brambilla E."/>
            <person name="Klenk H.-P."/>
            <person name="Eisen J.A."/>
        </authorList>
    </citation>
    <scope>NUCLEOTIDE SEQUENCE</scope>
    <source>
        <strain evidence="7">DSM 3403</strain>
    </source>
</reference>
<evidence type="ECO:0000256" key="2">
    <source>
        <dbReference type="ARBA" id="ARBA00023015"/>
    </source>
</evidence>
<dbReference type="OrthoDB" id="8687055at2"/>
<dbReference type="PANTHER" id="PTHR43133:SF46">
    <property type="entry name" value="RNA POLYMERASE SIGMA-70 FACTOR ECF SUBFAMILY"/>
    <property type="match status" value="1"/>
</dbReference>
<evidence type="ECO:0000256" key="4">
    <source>
        <dbReference type="ARBA" id="ARBA00023163"/>
    </source>
</evidence>
<dbReference type="Pfam" id="PF04542">
    <property type="entry name" value="Sigma70_r2"/>
    <property type="match status" value="1"/>
</dbReference>
<dbReference type="EMBL" id="CP003349">
    <property type="protein sequence ID" value="AFD08072.1"/>
    <property type="molecule type" value="Genomic_DNA"/>
</dbReference>
<dbReference type="SUPFAM" id="SSF88946">
    <property type="entry name" value="Sigma2 domain of RNA polymerase sigma factors"/>
    <property type="match status" value="1"/>
</dbReference>
<dbReference type="Gene3D" id="1.10.10.10">
    <property type="entry name" value="Winged helix-like DNA-binding domain superfamily/Winged helix DNA-binding domain"/>
    <property type="match status" value="1"/>
</dbReference>
<feature type="domain" description="RNA polymerase sigma-70 region 2" evidence="5">
    <location>
        <begin position="30"/>
        <end position="96"/>
    </location>
</feature>
<dbReference type="eggNOG" id="COG1595">
    <property type="taxonomic scope" value="Bacteria"/>
</dbReference>
<proteinExistence type="inferred from homology"/>
<dbReference type="GO" id="GO:0006352">
    <property type="term" value="P:DNA-templated transcription initiation"/>
    <property type="evidence" value="ECO:0007669"/>
    <property type="project" value="InterPro"/>
</dbReference>
<protein>
    <submittedName>
        <fullName evidence="7">RNA polymerase sigma-70 factor, Bacteroides expansion family 1</fullName>
    </submittedName>
</protein>
<dbReference type="InterPro" id="IPR039425">
    <property type="entry name" value="RNA_pol_sigma-70-like"/>
</dbReference>
<dbReference type="KEGG" id="scn:Solca_3055"/>
<dbReference type="InterPro" id="IPR014327">
    <property type="entry name" value="RNA_pol_sigma70_bacteroid"/>
</dbReference>
<dbReference type="NCBIfam" id="TIGR02937">
    <property type="entry name" value="sigma70-ECF"/>
    <property type="match status" value="1"/>
</dbReference>
<organism evidence="7 8">
    <name type="scientific">Solitalea canadensis (strain ATCC 29591 / DSM 3403 / JCM 21819 / LMG 8368 / NBRC 15130 / NCIMB 12057 / USAM 9D)</name>
    <name type="common">Flexibacter canadensis</name>
    <dbReference type="NCBI Taxonomy" id="929556"/>
    <lineage>
        <taxon>Bacteria</taxon>
        <taxon>Pseudomonadati</taxon>
        <taxon>Bacteroidota</taxon>
        <taxon>Sphingobacteriia</taxon>
        <taxon>Sphingobacteriales</taxon>
        <taxon>Sphingobacteriaceae</taxon>
        <taxon>Solitalea</taxon>
    </lineage>
</organism>
<feature type="domain" description="RNA polymerase sigma factor 70 region 4 type 2" evidence="6">
    <location>
        <begin position="126"/>
        <end position="177"/>
    </location>
</feature>
<evidence type="ECO:0000313" key="7">
    <source>
        <dbReference type="EMBL" id="AFD08072.1"/>
    </source>
</evidence>
<dbReference type="Pfam" id="PF08281">
    <property type="entry name" value="Sigma70_r4_2"/>
    <property type="match status" value="1"/>
</dbReference>
<dbReference type="NCBIfam" id="TIGR02985">
    <property type="entry name" value="Sig70_bacteroi1"/>
    <property type="match status" value="1"/>
</dbReference>
<dbReference type="InterPro" id="IPR036388">
    <property type="entry name" value="WH-like_DNA-bd_sf"/>
</dbReference>
<dbReference type="STRING" id="929556.Solca_3055"/>
<dbReference type="RefSeq" id="WP_014681298.1">
    <property type="nucleotide sequence ID" value="NC_017770.1"/>
</dbReference>
<sequence length="211" mass="25082">MTSDNENGALSDEQIAERLLERDHSVFTSLYRNYFQNLLMLAHKYVKDQLQAEEIIQDVFLRLWESPIALENPAAMRSYLYRAVINQSINHINKQKNISKHHSIIAEQLTEEYIDTLHEENELKLLIHREIELLPEQCKKVFKMSRFDHMKYREIAQELNIAEKTVENHIKNALKTLRERLFIDTENGNKHYSVRLKMSIAFLLLCEKTRN</sequence>
<keyword evidence="2" id="KW-0805">Transcription regulation</keyword>
<evidence type="ECO:0000259" key="6">
    <source>
        <dbReference type="Pfam" id="PF08281"/>
    </source>
</evidence>
<keyword evidence="4" id="KW-0804">Transcription</keyword>
<dbReference type="Proteomes" id="UP000007590">
    <property type="component" value="Chromosome"/>
</dbReference>
<dbReference type="PANTHER" id="PTHR43133">
    <property type="entry name" value="RNA POLYMERASE ECF-TYPE SIGMA FACTO"/>
    <property type="match status" value="1"/>
</dbReference>
<evidence type="ECO:0000256" key="3">
    <source>
        <dbReference type="ARBA" id="ARBA00023082"/>
    </source>
</evidence>
<dbReference type="HOGENOM" id="CLU_047691_4_1_10"/>
<dbReference type="AlphaFoldDB" id="H8KWF4"/>
<dbReference type="Gene3D" id="1.10.1740.10">
    <property type="match status" value="1"/>
</dbReference>
<gene>
    <name evidence="7" type="ordered locus">Solca_3055</name>
</gene>
<dbReference type="InterPro" id="IPR013324">
    <property type="entry name" value="RNA_pol_sigma_r3/r4-like"/>
</dbReference>
<dbReference type="InterPro" id="IPR013249">
    <property type="entry name" value="RNA_pol_sigma70_r4_t2"/>
</dbReference>
<comment type="similarity">
    <text evidence="1">Belongs to the sigma-70 factor family. ECF subfamily.</text>
</comment>
<dbReference type="InterPro" id="IPR014284">
    <property type="entry name" value="RNA_pol_sigma-70_dom"/>
</dbReference>
<evidence type="ECO:0000256" key="1">
    <source>
        <dbReference type="ARBA" id="ARBA00010641"/>
    </source>
</evidence>
<dbReference type="SUPFAM" id="SSF88659">
    <property type="entry name" value="Sigma3 and sigma4 domains of RNA polymerase sigma factors"/>
    <property type="match status" value="1"/>
</dbReference>
<dbReference type="InterPro" id="IPR013325">
    <property type="entry name" value="RNA_pol_sigma_r2"/>
</dbReference>
<dbReference type="InterPro" id="IPR007627">
    <property type="entry name" value="RNA_pol_sigma70_r2"/>
</dbReference>
<keyword evidence="3" id="KW-0731">Sigma factor</keyword>
<evidence type="ECO:0000313" key="8">
    <source>
        <dbReference type="Proteomes" id="UP000007590"/>
    </source>
</evidence>
<dbReference type="GO" id="GO:0003677">
    <property type="term" value="F:DNA binding"/>
    <property type="evidence" value="ECO:0007669"/>
    <property type="project" value="InterPro"/>
</dbReference>
<accession>H8KWF4</accession>
<keyword evidence="8" id="KW-1185">Reference proteome</keyword>
<name>H8KWF4_SOLCM</name>
<evidence type="ECO:0000259" key="5">
    <source>
        <dbReference type="Pfam" id="PF04542"/>
    </source>
</evidence>